<dbReference type="InterPro" id="IPR050583">
    <property type="entry name" value="Mycobacterial_A85_antigen"/>
</dbReference>
<dbReference type="PANTHER" id="PTHR48098">
    <property type="entry name" value="ENTEROCHELIN ESTERASE-RELATED"/>
    <property type="match status" value="1"/>
</dbReference>
<proteinExistence type="predicted"/>
<dbReference type="PANTHER" id="PTHR48098:SF6">
    <property type="entry name" value="FERRI-BACILLIBACTIN ESTERASE BESA"/>
    <property type="match status" value="1"/>
</dbReference>
<dbReference type="Proteomes" id="UP000278746">
    <property type="component" value="Unassembled WGS sequence"/>
</dbReference>
<evidence type="ECO:0000313" key="1">
    <source>
        <dbReference type="EMBL" id="RNA66871.1"/>
    </source>
</evidence>
<dbReference type="GO" id="GO:0016787">
    <property type="term" value="F:hydrolase activity"/>
    <property type="evidence" value="ECO:0007669"/>
    <property type="project" value="UniProtKB-KW"/>
</dbReference>
<reference evidence="1 2" key="1">
    <citation type="submission" date="2018-10" db="EMBL/GenBank/DDBJ databases">
        <title>Bacillus Keqinensis sp. nov., a moderately halophilic bacterium isolated from a saline-alkaline lake.</title>
        <authorList>
            <person name="Wang H."/>
        </authorList>
    </citation>
    <scope>NUCLEOTIDE SEQUENCE [LARGE SCALE GENOMIC DNA]</scope>
    <source>
        <strain evidence="1 2">KQ-3</strain>
    </source>
</reference>
<keyword evidence="2" id="KW-1185">Reference proteome</keyword>
<gene>
    <name evidence="1" type="ORF">EBO34_16850</name>
</gene>
<dbReference type="InterPro" id="IPR000801">
    <property type="entry name" value="Esterase-like"/>
</dbReference>
<dbReference type="Pfam" id="PF00756">
    <property type="entry name" value="Esterase"/>
    <property type="match status" value="1"/>
</dbReference>
<sequence>MLENHLIASSFFHEPRQIRVWLPKDYKENRGKRYPVLYIHDGHNVFRDEDAIGGVSLNLEAYLTNHPRDVIVAAIEQNPEERTDEFCPWLNGKYSRRFLGDAPPFGGKGEAYLNYIVHEVKPFMDRHYRTLKNRTAMAGISLGGLITVFAACRYPHVFKNIVLFSSAFYPNQEELEALLKESDLSAVDTFYMDWGTKEAGDGTEMSEAFSVSNQAIYELVKKKLPFAEAKVIEGGEHHYLFFRDRVRALFSFL</sequence>
<evidence type="ECO:0000313" key="2">
    <source>
        <dbReference type="Proteomes" id="UP000278746"/>
    </source>
</evidence>
<keyword evidence="1" id="KW-0378">Hydrolase</keyword>
<comment type="caution">
    <text evidence="1">The sequence shown here is derived from an EMBL/GenBank/DDBJ whole genome shotgun (WGS) entry which is preliminary data.</text>
</comment>
<dbReference type="SUPFAM" id="SSF53474">
    <property type="entry name" value="alpha/beta-Hydrolases"/>
    <property type="match status" value="1"/>
</dbReference>
<dbReference type="AlphaFoldDB" id="A0A3M7TMN5"/>
<dbReference type="Gene3D" id="3.40.50.1820">
    <property type="entry name" value="alpha/beta hydrolase"/>
    <property type="match status" value="1"/>
</dbReference>
<dbReference type="EMBL" id="RHIB01000003">
    <property type="protein sequence ID" value="RNA66871.1"/>
    <property type="molecule type" value="Genomic_DNA"/>
</dbReference>
<protein>
    <submittedName>
        <fullName evidence="1">Alpha/beta hydrolase</fullName>
    </submittedName>
</protein>
<dbReference type="InterPro" id="IPR029058">
    <property type="entry name" value="AB_hydrolase_fold"/>
</dbReference>
<name>A0A3M7TMN5_9BACI</name>
<accession>A0A3M7TMN5</accession>
<dbReference type="OrthoDB" id="9784036at2"/>
<organism evidence="1 2">
    <name type="scientific">Alteribacter keqinensis</name>
    <dbReference type="NCBI Taxonomy" id="2483800"/>
    <lineage>
        <taxon>Bacteria</taxon>
        <taxon>Bacillati</taxon>
        <taxon>Bacillota</taxon>
        <taxon>Bacilli</taxon>
        <taxon>Bacillales</taxon>
        <taxon>Bacillaceae</taxon>
        <taxon>Alteribacter</taxon>
    </lineage>
</organism>